<dbReference type="InterPro" id="IPR050596">
    <property type="entry name" value="AspAT/PAT-like"/>
</dbReference>
<accession>A0A3N4ZL70</accession>
<dbReference type="AlphaFoldDB" id="A0A3N4ZL70"/>
<dbReference type="Pfam" id="PF00155">
    <property type="entry name" value="Aminotran_1_2"/>
    <property type="match status" value="1"/>
</dbReference>
<dbReference type="Proteomes" id="UP000280726">
    <property type="component" value="Unassembled WGS sequence"/>
</dbReference>
<dbReference type="SUPFAM" id="SSF53383">
    <property type="entry name" value="PLP-dependent transferases"/>
    <property type="match status" value="1"/>
</dbReference>
<evidence type="ECO:0000313" key="8">
    <source>
        <dbReference type="EMBL" id="RPF26432.1"/>
    </source>
</evidence>
<comment type="similarity">
    <text evidence="2 6">Belongs to the class-I pyridoxal-phosphate-dependent aminotransferase family.</text>
</comment>
<keyword evidence="5" id="KW-0663">Pyridoxal phosphate</keyword>
<evidence type="ECO:0000256" key="2">
    <source>
        <dbReference type="ARBA" id="ARBA00007441"/>
    </source>
</evidence>
<protein>
    <recommendedName>
        <fullName evidence="6">Aminotransferase</fullName>
        <ecNumber evidence="6">2.6.1.-</ecNumber>
    </recommendedName>
</protein>
<gene>
    <name evidence="8" type="ORF">EDD32_0872</name>
</gene>
<evidence type="ECO:0000259" key="7">
    <source>
        <dbReference type="Pfam" id="PF00155"/>
    </source>
</evidence>
<dbReference type="GO" id="GO:0008483">
    <property type="term" value="F:transaminase activity"/>
    <property type="evidence" value="ECO:0007669"/>
    <property type="project" value="UniProtKB-KW"/>
</dbReference>
<dbReference type="InterPro" id="IPR004838">
    <property type="entry name" value="NHTrfase_class1_PyrdxlP-BS"/>
</dbReference>
<dbReference type="InterPro" id="IPR015424">
    <property type="entry name" value="PyrdxlP-dep_Trfase"/>
</dbReference>
<comment type="caution">
    <text evidence="8">The sequence shown here is derived from an EMBL/GenBank/DDBJ whole genome shotgun (WGS) entry which is preliminary data.</text>
</comment>
<dbReference type="PANTHER" id="PTHR46383:SF2">
    <property type="entry name" value="AMINOTRANSFERASE"/>
    <property type="match status" value="1"/>
</dbReference>
<keyword evidence="3 6" id="KW-0032">Aminotransferase</keyword>
<dbReference type="GO" id="GO:0030170">
    <property type="term" value="F:pyridoxal phosphate binding"/>
    <property type="evidence" value="ECO:0007669"/>
    <property type="project" value="InterPro"/>
</dbReference>
<evidence type="ECO:0000256" key="4">
    <source>
        <dbReference type="ARBA" id="ARBA00022679"/>
    </source>
</evidence>
<sequence>MTLKVARRAAVPPFEVMNILDRVAELRAAGRDVISLCAGEPSGGAPADVEQLAARAHTARSDMGYTSALGLRSLRQEVAGHYRRWYGLDVAAEEVAITTGSSGAFVLAFLAAFDAGDRVALARPGYPAYRNILHALGCEVVEIDCGPDVGFQPTPEVLDDVVARTGAVDGLVVASPANPTGTMIGRDQLVALTSWAGANRVRLVSDEIYHGITYPPAGAPDPRGVSAWELDRTGIVISSFSKYWGMTGWRLGWALMPADLAPAFDALAGNVALCPPAPAQVAGLGAFTDDAYAEADARVAGFAGTRAVLLGELDRLGWGPVAPADGAFYLYADLARNLDGFEGSPHWCAELLEREGVAVVPGTDFDAVHGSRFVRLSFAAGRENVAEAVERIVRFQAR</sequence>
<evidence type="ECO:0000256" key="6">
    <source>
        <dbReference type="RuleBase" id="RU000481"/>
    </source>
</evidence>
<dbReference type="PROSITE" id="PS00105">
    <property type="entry name" value="AA_TRANSFER_CLASS_1"/>
    <property type="match status" value="1"/>
</dbReference>
<evidence type="ECO:0000256" key="1">
    <source>
        <dbReference type="ARBA" id="ARBA00001933"/>
    </source>
</evidence>
<evidence type="ECO:0000256" key="5">
    <source>
        <dbReference type="ARBA" id="ARBA00022898"/>
    </source>
</evidence>
<dbReference type="InterPro" id="IPR015421">
    <property type="entry name" value="PyrdxlP-dep_Trfase_major"/>
</dbReference>
<proteinExistence type="inferred from homology"/>
<reference evidence="8 9" key="1">
    <citation type="submission" date="2018-11" db="EMBL/GenBank/DDBJ databases">
        <title>Sequencing the genomes of 1000 actinobacteria strains.</title>
        <authorList>
            <person name="Klenk H.-P."/>
        </authorList>
    </citation>
    <scope>NUCLEOTIDE SEQUENCE [LARGE SCALE GENOMIC DNA]</scope>
    <source>
        <strain evidence="8 9">DSM 14418</strain>
    </source>
</reference>
<dbReference type="GO" id="GO:0006520">
    <property type="term" value="P:amino acid metabolic process"/>
    <property type="evidence" value="ECO:0007669"/>
    <property type="project" value="InterPro"/>
</dbReference>
<keyword evidence="9" id="KW-1185">Reference proteome</keyword>
<dbReference type="RefSeq" id="WP_123914997.1">
    <property type="nucleotide sequence ID" value="NZ_RKRA01000001.1"/>
</dbReference>
<comment type="cofactor">
    <cofactor evidence="1 6">
        <name>pyridoxal 5'-phosphate</name>
        <dbReference type="ChEBI" id="CHEBI:597326"/>
    </cofactor>
</comment>
<dbReference type="EC" id="2.6.1.-" evidence="6"/>
<evidence type="ECO:0000313" key="9">
    <source>
        <dbReference type="Proteomes" id="UP000280726"/>
    </source>
</evidence>
<dbReference type="InterPro" id="IPR004839">
    <property type="entry name" value="Aminotransferase_I/II_large"/>
</dbReference>
<dbReference type="CDD" id="cd00609">
    <property type="entry name" value="AAT_like"/>
    <property type="match status" value="1"/>
</dbReference>
<dbReference type="Gene3D" id="3.40.640.10">
    <property type="entry name" value="Type I PLP-dependent aspartate aminotransferase-like (Major domain)"/>
    <property type="match status" value="1"/>
</dbReference>
<feature type="domain" description="Aminotransferase class I/classII large" evidence="7">
    <location>
        <begin position="32"/>
        <end position="392"/>
    </location>
</feature>
<keyword evidence="4 6" id="KW-0808">Transferase</keyword>
<dbReference type="OrthoDB" id="9763453at2"/>
<name>A0A3N4ZL70_9MICO</name>
<evidence type="ECO:0000256" key="3">
    <source>
        <dbReference type="ARBA" id="ARBA00022576"/>
    </source>
</evidence>
<dbReference type="EMBL" id="RKRA01000001">
    <property type="protein sequence ID" value="RPF26432.1"/>
    <property type="molecule type" value="Genomic_DNA"/>
</dbReference>
<organism evidence="8 9">
    <name type="scientific">Georgenia muralis</name>
    <dbReference type="NCBI Taxonomy" id="154117"/>
    <lineage>
        <taxon>Bacteria</taxon>
        <taxon>Bacillati</taxon>
        <taxon>Actinomycetota</taxon>
        <taxon>Actinomycetes</taxon>
        <taxon>Micrococcales</taxon>
        <taxon>Bogoriellaceae</taxon>
        <taxon>Georgenia</taxon>
    </lineage>
</organism>
<dbReference type="PANTHER" id="PTHR46383">
    <property type="entry name" value="ASPARTATE AMINOTRANSFERASE"/>
    <property type="match status" value="1"/>
</dbReference>